<dbReference type="Pfam" id="PF12680">
    <property type="entry name" value="SnoaL_2"/>
    <property type="match status" value="1"/>
</dbReference>
<evidence type="ECO:0000259" key="1">
    <source>
        <dbReference type="Pfam" id="PF12680"/>
    </source>
</evidence>
<protein>
    <recommendedName>
        <fullName evidence="1">SnoaL-like domain-containing protein</fullName>
    </recommendedName>
</protein>
<sequence length="156" mass="17159">MSLAVVGVDERKRGVRRTVRGRTPTALSVVAGSVLAMTNASETMRELAAVIDARDWARLQDLLTPDFRGRYVHTGETFDGEGFVALNRDYPGVWRFVLEDAVGDGDRAAGRSTVFNDDEEHHVATFLTVRDGLVSELVEVWAETVDAPSADRRPEA</sequence>
<evidence type="ECO:0000313" key="2">
    <source>
        <dbReference type="EMBL" id="AKU18174.1"/>
    </source>
</evidence>
<evidence type="ECO:0000313" key="3">
    <source>
        <dbReference type="Proteomes" id="UP000066480"/>
    </source>
</evidence>
<dbReference type="Proteomes" id="UP000066480">
    <property type="component" value="Chromosome"/>
</dbReference>
<gene>
    <name evidence="2" type="ORF">VV02_23850</name>
</gene>
<dbReference type="AlphaFoldDB" id="A0A0K1JN82"/>
<dbReference type="InterPro" id="IPR037401">
    <property type="entry name" value="SnoaL-like"/>
</dbReference>
<dbReference type="InterPro" id="IPR032710">
    <property type="entry name" value="NTF2-like_dom_sf"/>
</dbReference>
<dbReference type="Gene3D" id="3.10.450.50">
    <property type="match status" value="1"/>
</dbReference>
<reference evidence="2 3" key="1">
    <citation type="submission" date="2015-03" db="EMBL/GenBank/DDBJ databases">
        <title>Luteipulveratus halotolerans sp. nov., a novel actinobacterium (Dermacoccaceae) from Sarawak, Malaysia.</title>
        <authorList>
            <person name="Juboi H."/>
            <person name="Basik A."/>
            <person name="Shamsul S.S."/>
            <person name="Arnold P."/>
            <person name="Schmitt E.K."/>
            <person name="Sanglier J.-J."/>
            <person name="Yeo T."/>
        </authorList>
    </citation>
    <scope>NUCLEOTIDE SEQUENCE [LARGE SCALE GENOMIC DNA]</scope>
    <source>
        <strain evidence="2 3">MN07-A0370</strain>
    </source>
</reference>
<accession>A0A0K1JN82</accession>
<dbReference type="KEGG" id="lmoi:VV02_23850"/>
<keyword evidence="3" id="KW-1185">Reference proteome</keyword>
<proteinExistence type="predicted"/>
<name>A0A0K1JN82_9MICO</name>
<dbReference type="EMBL" id="CP011112">
    <property type="protein sequence ID" value="AKU18174.1"/>
    <property type="molecule type" value="Genomic_DNA"/>
</dbReference>
<dbReference type="SUPFAM" id="SSF54427">
    <property type="entry name" value="NTF2-like"/>
    <property type="match status" value="1"/>
</dbReference>
<organism evidence="2 3">
    <name type="scientific">Luteipulveratus mongoliensis</name>
    <dbReference type="NCBI Taxonomy" id="571913"/>
    <lineage>
        <taxon>Bacteria</taxon>
        <taxon>Bacillati</taxon>
        <taxon>Actinomycetota</taxon>
        <taxon>Actinomycetes</taxon>
        <taxon>Micrococcales</taxon>
        <taxon>Dermacoccaceae</taxon>
        <taxon>Luteipulveratus</taxon>
    </lineage>
</organism>
<feature type="domain" description="SnoaL-like" evidence="1">
    <location>
        <begin position="45"/>
        <end position="136"/>
    </location>
</feature>